<dbReference type="PANTHER" id="PTHR22928">
    <property type="entry name" value="TELOMERE-ASSOCIATED PROTEIN RIF1"/>
    <property type="match status" value="1"/>
</dbReference>
<evidence type="ECO:0000313" key="10">
    <source>
        <dbReference type="Proteomes" id="UP000075884"/>
    </source>
</evidence>
<feature type="compositionally biased region" description="Polar residues" evidence="7">
    <location>
        <begin position="1075"/>
        <end position="1093"/>
    </location>
</feature>
<keyword evidence="5" id="KW-0539">Nucleus</keyword>
<protein>
    <submittedName>
        <fullName evidence="9">Rif1_N domain-containing protein</fullName>
    </submittedName>
</protein>
<feature type="region of interest" description="Disordered" evidence="7">
    <location>
        <begin position="1595"/>
        <end position="1617"/>
    </location>
</feature>
<feature type="region of interest" description="Disordered" evidence="7">
    <location>
        <begin position="1038"/>
        <end position="1162"/>
    </location>
</feature>
<dbReference type="STRING" id="7168.A0A182NVC4"/>
<feature type="region of interest" description="Disordered" evidence="7">
    <location>
        <begin position="1513"/>
        <end position="1538"/>
    </location>
</feature>
<feature type="compositionally biased region" description="Polar residues" evidence="7">
    <location>
        <begin position="1700"/>
        <end position="1711"/>
    </location>
</feature>
<keyword evidence="10" id="KW-1185">Reference proteome</keyword>
<feature type="compositionally biased region" description="Polar residues" evidence="7">
    <location>
        <begin position="1038"/>
        <end position="1069"/>
    </location>
</feature>
<evidence type="ECO:0000259" key="8">
    <source>
        <dbReference type="Pfam" id="PF12231"/>
    </source>
</evidence>
<feature type="region of interest" description="Disordered" evidence="7">
    <location>
        <begin position="951"/>
        <end position="1026"/>
    </location>
</feature>
<feature type="region of interest" description="Disordered" evidence="7">
    <location>
        <begin position="1770"/>
        <end position="1794"/>
    </location>
</feature>
<sequence length="1977" mass="221759">MTTPQSSLPGRDLHARLRKALHQEKNDEIDGVLAQLEKVCSSAVGKTVPPMGGKKHTIDKDELKFWLVDVGRLMFNDKSARTRELALKALESGFAHMSNSNYQDHSSWGEFREIVCKEYTSLLDTARSEKDPNWHRVWSILVRIVNRDLCQGSSIINMFLSIVEAGFRSQELTIREQSFDCWRLLVDIFAKNKQINIPKRVKLICIPLKSSKSKTETIALKKFGIWWFLLCQLQSQLDSMADTIFEPFIYFCFGPTFKTPLCYYFDESEEYVAPGKAYQSIKQLSAIALIHLLGPAPEISKTLLIKKDNSSVPLTFEFPENGMVVSDLIFATKTKLIIDSCIECTVLFAQMKHLDYLQLNRCLWDNLINRINAEKTVPKADMLHWIKEVMTALLKLCIKQQNDLELRDLLYDTLLNMAKSDLFNVNVVYDSPEQLMFNYKMFMSFILHPQLPCPVGKSEEIVKCLFNLERYSKQNAYWDVLQKTVQYICHNDEDNGMNSSEFRTIRTQIFSHLGNYLVDHIRDDPAGFAQHQTAVMSFLLYPLEYERLLVIDDVEDLWVKVYGLIVKQQGRSCDFTNSFCEMIKAMTVAKHAYNLEVVANCICHIMHSLSEDFELTTPPVKVLELFKDVARKGLAYQTNLDRIEAMVCCFRELLEKLHIKHILILVLPIRNAVYELVTNEQGLAMSEVKNLLKGLTNKIAVPEMTKELTHQPNEVKWNCKMLMKTLLELPENVKKGWKVADMKQCMNLCDSKSADVKTPSRKAADDEYVKIDSVWQFKPEMLTEHQREKMMEKRTDIPALYNDMSQSQDSFVIKPWTPSKPVALLKQDRSTLPISAPPVESVSSQSQDISITKEATESITVECEADILPDENTNGTKAKTIRSDKENNNGNVLSAQSSMSVDVDEQGDSEEDGKQKRKKYRTILDQLRIDTVEGKTLDVLNLSRTRRSDALEVRTTRRKSVPHKKIESEKKAKITASTKQEEKSISASKVTSSKGLDQKQRRSSRKLLNFGNNENSSSLQTPTIDYQPKANVSDDVIESSQATDVSETSGRRLTTSKSRIEASQEQIISPLTLESGVTATEENRVQDQTTKPPQTVEHIEVTETENHVSIEVKDDQSNKKLSSDIDQISKAKPVVNAGGTGESNSTKQHLSSPSKSLSASEPNAVQRNLNVLLSPSRRSARLSADDREKFIFKMASPSAKKAVDEKTFSKLPSSPSKLEIQSKGTPTKRFITACDSAAFNMISSSKNHGGEGDARFCPLVVLEPIKDFSKSLPDVEIISHPVSSVVVAKENDEILSTTAPILTTKQPFMSQEALLLNDDSSMENIKKTAEDKDIEEAPVQEQLQVEGRSEASEMGTNQLSPVKNLDEEMEPLNKSLNRSIVSSPDLAGEAERNADLLNNTLNISPIAEDKHSTGKNVDSGELAGSSDRRSSNRIMVRERDVVTNTTNSTPAQTSVMSRRTKASPTPLTPSGSNAGLKSRATHQQSTVLRSPSSSIIGMGGRGAQLINLIRNQQNEQQSPKPNTPPQNASTPKGAVHSSASANRLLMRKKAIAGSVAAATIEADVVSESTNECEETGQNGSTQYLVFSKVLPSPQASPASSILKRRHNVDDSGDDIESPVLKRKRVSFHDPPVSVTKEYIRQVEECRPVSVSRSLQLSSNIVSSADKAKFMMRRKSKSDSISELQDFTNKQEESSKDDEPSNSMKSTTQNMARTEDMEGDEEERTSSPESIDDNEFMMHDGTDTMTALQVTSDCMDIDKDVASVAASATAFDREQDDDEAVHKGSLSAPSEESNEFNFSSEDSLLEHVMNRYTLDDILDRYIAAGKTLEKSKSVRTLTKELSAKMTNDPKTRDLVLDELSERHSVEFLNHAIQENSSEKVCERLSTMAMIDHVFKQLHAAFGTMSNTTTDVTMDEKNETLRVVEHIYDKLLTFPSTGTKDGKLVKLRERFLREELGHKSRLEIMSLLEDYFKAASSRM</sequence>
<feature type="compositionally biased region" description="Polar residues" evidence="7">
    <location>
        <begin position="985"/>
        <end position="995"/>
    </location>
</feature>
<dbReference type="PANTHER" id="PTHR22928:SF3">
    <property type="entry name" value="TELOMERE-ASSOCIATED PROTEIN RIF1"/>
    <property type="match status" value="1"/>
</dbReference>
<keyword evidence="3" id="KW-0158">Chromosome</keyword>
<reference evidence="10" key="1">
    <citation type="submission" date="2013-03" db="EMBL/GenBank/DDBJ databases">
        <title>The Genome Sequence of Anopheles dirus WRAIR2.</title>
        <authorList>
            <consortium name="The Broad Institute Genomics Platform"/>
            <person name="Neafsey D.E."/>
            <person name="Walton C."/>
            <person name="Walker B."/>
            <person name="Young S.K."/>
            <person name="Zeng Q."/>
            <person name="Gargeya S."/>
            <person name="Fitzgerald M."/>
            <person name="Haas B."/>
            <person name="Abouelleil A."/>
            <person name="Allen A.W."/>
            <person name="Alvarado L."/>
            <person name="Arachchi H.M."/>
            <person name="Berlin A.M."/>
            <person name="Chapman S.B."/>
            <person name="Gainer-Dewar J."/>
            <person name="Goldberg J."/>
            <person name="Griggs A."/>
            <person name="Gujja S."/>
            <person name="Hansen M."/>
            <person name="Howarth C."/>
            <person name="Imamovic A."/>
            <person name="Ireland A."/>
            <person name="Larimer J."/>
            <person name="McCowan C."/>
            <person name="Murphy C."/>
            <person name="Pearson M."/>
            <person name="Poon T.W."/>
            <person name="Priest M."/>
            <person name="Roberts A."/>
            <person name="Saif S."/>
            <person name="Shea T."/>
            <person name="Sisk P."/>
            <person name="Sykes S."/>
            <person name="Wortman J."/>
            <person name="Nusbaum C."/>
            <person name="Birren B."/>
        </authorList>
    </citation>
    <scope>NUCLEOTIDE SEQUENCE [LARGE SCALE GENOMIC DNA]</scope>
    <source>
        <strain evidence="10">WRAIR2</strain>
    </source>
</reference>
<evidence type="ECO:0000256" key="1">
    <source>
        <dbReference type="ARBA" id="ARBA00004123"/>
    </source>
</evidence>
<feature type="region of interest" description="Disordered" evidence="7">
    <location>
        <begin position="1407"/>
        <end position="1499"/>
    </location>
</feature>
<dbReference type="SUPFAM" id="SSF48371">
    <property type="entry name" value="ARM repeat"/>
    <property type="match status" value="1"/>
</dbReference>
<name>A0A182NVC4_9DIPT</name>
<dbReference type="InterPro" id="IPR022031">
    <property type="entry name" value="Rif1_N"/>
</dbReference>
<evidence type="ECO:0000256" key="2">
    <source>
        <dbReference type="ARBA" id="ARBA00004574"/>
    </source>
</evidence>
<dbReference type="EnsemblMetazoa" id="ADIR011625-RA">
    <property type="protein sequence ID" value="ADIR011625-PA"/>
    <property type="gene ID" value="ADIR011625"/>
</dbReference>
<feature type="compositionally biased region" description="Basic and acidic residues" evidence="7">
    <location>
        <begin position="1426"/>
        <end position="1441"/>
    </location>
</feature>
<feature type="compositionally biased region" description="Low complexity" evidence="7">
    <location>
        <begin position="1151"/>
        <end position="1160"/>
    </location>
</feature>
<accession>A0A182NVC4</accession>
<evidence type="ECO:0000256" key="6">
    <source>
        <dbReference type="ARBA" id="ARBA00023306"/>
    </source>
</evidence>
<feature type="compositionally biased region" description="Polar residues" evidence="7">
    <location>
        <begin position="1678"/>
        <end position="1687"/>
    </location>
</feature>
<dbReference type="Proteomes" id="UP000075884">
    <property type="component" value="Unassembled WGS sequence"/>
</dbReference>
<feature type="region of interest" description="Disordered" evidence="7">
    <location>
        <begin position="1344"/>
        <end position="1364"/>
    </location>
</feature>
<keyword evidence="6" id="KW-0131">Cell cycle</keyword>
<feature type="compositionally biased region" description="Basic and acidic residues" evidence="7">
    <location>
        <begin position="1688"/>
        <end position="1698"/>
    </location>
</feature>
<feature type="compositionally biased region" description="Acidic residues" evidence="7">
    <location>
        <begin position="902"/>
        <end position="911"/>
    </location>
</feature>
<feature type="region of interest" description="Disordered" evidence="7">
    <location>
        <begin position="1668"/>
        <end position="1736"/>
    </location>
</feature>
<evidence type="ECO:0000256" key="7">
    <source>
        <dbReference type="SAM" id="MobiDB-lite"/>
    </source>
</evidence>
<feature type="compositionally biased region" description="Polar residues" evidence="7">
    <location>
        <begin position="1010"/>
        <end position="1024"/>
    </location>
</feature>
<feature type="compositionally biased region" description="Polar residues" evidence="7">
    <location>
        <begin position="888"/>
        <end position="900"/>
    </location>
</feature>
<feature type="compositionally biased region" description="Polar residues" evidence="7">
    <location>
        <begin position="1442"/>
        <end position="1495"/>
    </location>
</feature>
<evidence type="ECO:0000313" key="9">
    <source>
        <dbReference type="EnsemblMetazoa" id="ADIR011625-PA"/>
    </source>
</evidence>
<dbReference type="GO" id="GO:0140445">
    <property type="term" value="C:chromosome, telomeric repeat region"/>
    <property type="evidence" value="ECO:0007669"/>
    <property type="project" value="TreeGrafter"/>
</dbReference>
<evidence type="ECO:0000256" key="5">
    <source>
        <dbReference type="ARBA" id="ARBA00023242"/>
    </source>
</evidence>
<evidence type="ECO:0000256" key="4">
    <source>
        <dbReference type="ARBA" id="ARBA00022895"/>
    </source>
</evidence>
<dbReference type="VEuPathDB" id="VectorBase:ADIR011625"/>
<keyword evidence="4" id="KW-0779">Telomere</keyword>
<dbReference type="GO" id="GO:0005634">
    <property type="term" value="C:nucleus"/>
    <property type="evidence" value="ECO:0007669"/>
    <property type="project" value="UniProtKB-SubCell"/>
</dbReference>
<dbReference type="Pfam" id="PF12231">
    <property type="entry name" value="Rif1_N"/>
    <property type="match status" value="1"/>
</dbReference>
<proteinExistence type="predicted"/>
<evidence type="ECO:0000256" key="3">
    <source>
        <dbReference type="ARBA" id="ARBA00022454"/>
    </source>
</evidence>
<reference evidence="9" key="2">
    <citation type="submission" date="2020-05" db="UniProtKB">
        <authorList>
            <consortium name="EnsemblMetazoa"/>
        </authorList>
    </citation>
    <scope>IDENTIFICATION</scope>
    <source>
        <strain evidence="9">WRAIR2</strain>
    </source>
</reference>
<comment type="subcellular location">
    <subcellularLocation>
        <location evidence="2">Chromosome</location>
        <location evidence="2">Telomere</location>
    </subcellularLocation>
    <subcellularLocation>
        <location evidence="1">Nucleus</location>
    </subcellularLocation>
</comment>
<dbReference type="InterPro" id="IPR016024">
    <property type="entry name" value="ARM-type_fold"/>
</dbReference>
<feature type="domain" description="Telomere-associated protein Rif1 N-terminal" evidence="8">
    <location>
        <begin position="110"/>
        <end position="239"/>
    </location>
</feature>
<feature type="compositionally biased region" description="Polar residues" evidence="7">
    <location>
        <begin position="1513"/>
        <end position="1530"/>
    </location>
</feature>
<dbReference type="GO" id="GO:0000723">
    <property type="term" value="P:telomere maintenance"/>
    <property type="evidence" value="ECO:0007669"/>
    <property type="project" value="TreeGrafter"/>
</dbReference>
<feature type="region of interest" description="Disordered" evidence="7">
    <location>
        <begin position="864"/>
        <end position="917"/>
    </location>
</feature>
<feature type="compositionally biased region" description="Basic and acidic residues" evidence="7">
    <location>
        <begin position="1097"/>
        <end position="1129"/>
    </location>
</feature>
<organism evidence="9 10">
    <name type="scientific">Anopheles dirus</name>
    <dbReference type="NCBI Taxonomy" id="7168"/>
    <lineage>
        <taxon>Eukaryota</taxon>
        <taxon>Metazoa</taxon>
        <taxon>Ecdysozoa</taxon>
        <taxon>Arthropoda</taxon>
        <taxon>Hexapoda</taxon>
        <taxon>Insecta</taxon>
        <taxon>Pterygota</taxon>
        <taxon>Neoptera</taxon>
        <taxon>Endopterygota</taxon>
        <taxon>Diptera</taxon>
        <taxon>Nematocera</taxon>
        <taxon>Culicoidea</taxon>
        <taxon>Culicidae</taxon>
        <taxon>Anophelinae</taxon>
        <taxon>Anopheles</taxon>
    </lineage>
</organism>